<protein>
    <submittedName>
        <fullName evidence="1">Uncharacterized protein</fullName>
    </submittedName>
</protein>
<reference evidence="1 2" key="1">
    <citation type="submission" date="2024-03" db="EMBL/GenBank/DDBJ databases">
        <title>Human intestinal bacterial collection.</title>
        <authorList>
            <person name="Pauvert C."/>
            <person name="Hitch T.C.A."/>
            <person name="Clavel T."/>
        </authorList>
    </citation>
    <scope>NUCLEOTIDE SEQUENCE [LARGE SCALE GENOMIC DNA]</scope>
    <source>
        <strain evidence="1 2">CLA-AA-H255</strain>
    </source>
</reference>
<organism evidence="1 2">
    <name type="scientific">[Lactobacillus] rogosae</name>
    <dbReference type="NCBI Taxonomy" id="706562"/>
    <lineage>
        <taxon>Bacteria</taxon>
        <taxon>Bacillati</taxon>
        <taxon>Bacillota</taxon>
        <taxon>Clostridia</taxon>
        <taxon>Lachnospirales</taxon>
        <taxon>Lachnospiraceae</taxon>
        <taxon>Lachnospira</taxon>
    </lineage>
</organism>
<gene>
    <name evidence="1" type="ORF">WMO14_09440</name>
</gene>
<comment type="caution">
    <text evidence="1">The sequence shown here is derived from an EMBL/GenBank/DDBJ whole genome shotgun (WGS) entry which is preliminary data.</text>
</comment>
<evidence type="ECO:0000313" key="2">
    <source>
        <dbReference type="Proteomes" id="UP001442364"/>
    </source>
</evidence>
<dbReference type="RefSeq" id="WP_318255876.1">
    <property type="nucleotide sequence ID" value="NZ_DAWDIQ010000013.1"/>
</dbReference>
<accession>A0ABV1BWG8</accession>
<dbReference type="EMBL" id="JBBMER010000006">
    <property type="protein sequence ID" value="MEQ2380102.1"/>
    <property type="molecule type" value="Genomic_DNA"/>
</dbReference>
<sequence length="166" mass="18878">MRILFCNIAWMDYYKGIVPGKDEPKNGGSYVKDTKDAHEKYNFKPELLKLKGFPEGEYCLGFVETKSTSAGKRNQLNIEKIESCSDLKNDTEVDDVRVVYCALYPDSFDEEIINAKKNIIIKIQEAFLTSGISDELFKVKDVPLHEIGFSVRVENALRRSGINSLK</sequence>
<dbReference type="Proteomes" id="UP001442364">
    <property type="component" value="Unassembled WGS sequence"/>
</dbReference>
<proteinExistence type="predicted"/>
<evidence type="ECO:0000313" key="1">
    <source>
        <dbReference type="EMBL" id="MEQ2380102.1"/>
    </source>
</evidence>
<keyword evidence="2" id="KW-1185">Reference proteome</keyword>
<name>A0ABV1BWG8_9FIRM</name>